<evidence type="ECO:0000313" key="6">
    <source>
        <dbReference type="EMBL" id="OEJ66119.1"/>
    </source>
</evidence>
<organism evidence="6 7">
    <name type="scientific">Magnetovibrio blakemorei</name>
    <dbReference type="NCBI Taxonomy" id="28181"/>
    <lineage>
        <taxon>Bacteria</taxon>
        <taxon>Pseudomonadati</taxon>
        <taxon>Pseudomonadota</taxon>
        <taxon>Alphaproteobacteria</taxon>
        <taxon>Rhodospirillales</taxon>
        <taxon>Magnetovibrionaceae</taxon>
        <taxon>Magnetovibrio</taxon>
    </lineage>
</organism>
<dbReference type="InterPro" id="IPR029044">
    <property type="entry name" value="Nucleotide-diphossugar_trans"/>
</dbReference>
<dbReference type="EMBL" id="MCGG01000044">
    <property type="protein sequence ID" value="OEJ65855.1"/>
    <property type="molecule type" value="Genomic_DNA"/>
</dbReference>
<evidence type="ECO:0000256" key="2">
    <source>
        <dbReference type="ARBA" id="ARBA00022695"/>
    </source>
</evidence>
<proteinExistence type="predicted"/>
<dbReference type="GO" id="GO:0016779">
    <property type="term" value="F:nucleotidyltransferase activity"/>
    <property type="evidence" value="ECO:0007669"/>
    <property type="project" value="UniProtKB-KW"/>
</dbReference>
<keyword evidence="2" id="KW-0548">Nucleotidyltransferase</keyword>
<dbReference type="PANTHER" id="PTHR43584:SF8">
    <property type="entry name" value="N-ACETYLMURAMATE ALPHA-1-PHOSPHATE URIDYLYLTRANSFERASE"/>
    <property type="match status" value="1"/>
</dbReference>
<dbReference type="Proteomes" id="UP000095347">
    <property type="component" value="Unassembled WGS sequence"/>
</dbReference>
<dbReference type="EMBL" id="MCGG01000039">
    <property type="protein sequence ID" value="OEJ66119.1"/>
    <property type="molecule type" value="Genomic_DNA"/>
</dbReference>
<dbReference type="STRING" id="28181.BEN30_13005"/>
<comment type="caution">
    <text evidence="6">The sequence shown here is derived from an EMBL/GenBank/DDBJ whole genome shotgun (WGS) entry which is preliminary data.</text>
</comment>
<evidence type="ECO:0000313" key="7">
    <source>
        <dbReference type="Proteomes" id="UP000095347"/>
    </source>
</evidence>
<gene>
    <name evidence="6" type="ORF">BEN30_13005</name>
    <name evidence="5" type="ORF">BEN30_13535</name>
</gene>
<evidence type="ECO:0000259" key="4">
    <source>
        <dbReference type="Pfam" id="PF12804"/>
    </source>
</evidence>
<accession>A0A1E5Q5Y2</accession>
<feature type="domain" description="MobA-like NTP transferase" evidence="4">
    <location>
        <begin position="15"/>
        <end position="130"/>
    </location>
</feature>
<sequence>MLGQFICDRGHIYNVIILAGGLSTRMGEASEYIPKALSTIGSQRAIDLLISKFLLVSHKLVVGTAWHSDLLESYISGRYPTQRISFSRESPNDLKNNATSLLYALDHIDSRYGTIISFCDLILLSNPVISGSTLYTTHKNTKGVLGTYRHSVQAEDGIVKKIQEISPPQHIDTIDNGVIGQFVFSNTLLLKEIAYSLARKGELSDITSDIITRYVAEEKTRVVEVDALLEFGTKEDLNKARKFWENH</sequence>
<dbReference type="OrthoDB" id="9814110at2"/>
<protein>
    <recommendedName>
        <fullName evidence="4">MobA-like NTP transferase domain-containing protein</fullName>
    </recommendedName>
</protein>
<name>A0A1E5Q5Y2_9PROT</name>
<evidence type="ECO:0000313" key="5">
    <source>
        <dbReference type="EMBL" id="OEJ65855.1"/>
    </source>
</evidence>
<keyword evidence="3" id="KW-0460">Magnesium</keyword>
<dbReference type="SUPFAM" id="SSF53448">
    <property type="entry name" value="Nucleotide-diphospho-sugar transferases"/>
    <property type="match status" value="1"/>
</dbReference>
<dbReference type="Pfam" id="PF12804">
    <property type="entry name" value="NTP_transf_3"/>
    <property type="match status" value="1"/>
</dbReference>
<reference evidence="7" key="1">
    <citation type="submission" date="2016-07" db="EMBL/GenBank/DDBJ databases">
        <authorList>
            <person name="Florea S."/>
            <person name="Webb J.S."/>
            <person name="Jaromczyk J."/>
            <person name="Schardl C.L."/>
        </authorList>
    </citation>
    <scope>NUCLEOTIDE SEQUENCE [LARGE SCALE GENOMIC DNA]</scope>
    <source>
        <strain evidence="7">MV-1</strain>
    </source>
</reference>
<dbReference type="PANTHER" id="PTHR43584">
    <property type="entry name" value="NUCLEOTIDYL TRANSFERASE"/>
    <property type="match status" value="1"/>
</dbReference>
<keyword evidence="7" id="KW-1185">Reference proteome</keyword>
<dbReference type="Gene3D" id="3.90.550.10">
    <property type="entry name" value="Spore Coat Polysaccharide Biosynthesis Protein SpsA, Chain A"/>
    <property type="match status" value="1"/>
</dbReference>
<dbReference type="InterPro" id="IPR050065">
    <property type="entry name" value="GlmU-like"/>
</dbReference>
<reference evidence="6" key="2">
    <citation type="submission" date="2016-07" db="EMBL/GenBank/DDBJ databases">
        <authorList>
            <person name="Trubitsyn D."/>
            <person name="Abreu F.A."/>
            <person name="Ward B."/>
            <person name="Taylor T."/>
            <person name="Hattori M."/>
            <person name="Kondo S."/>
            <person name="Trivedi U."/>
            <person name="Staniland S."/>
            <person name="Lins U."/>
            <person name="Bazylinski D.A."/>
        </authorList>
    </citation>
    <scope>NUCLEOTIDE SEQUENCE</scope>
    <source>
        <strain evidence="6">MV-1</strain>
    </source>
</reference>
<dbReference type="InterPro" id="IPR025877">
    <property type="entry name" value="MobA-like_NTP_Trfase"/>
</dbReference>
<dbReference type="AlphaFoldDB" id="A0A1E5Q5Y2"/>
<evidence type="ECO:0000256" key="3">
    <source>
        <dbReference type="ARBA" id="ARBA00022842"/>
    </source>
</evidence>
<keyword evidence="1" id="KW-0808">Transferase</keyword>
<evidence type="ECO:0000256" key="1">
    <source>
        <dbReference type="ARBA" id="ARBA00022679"/>
    </source>
</evidence>